<protein>
    <submittedName>
        <fullName evidence="2">Enoyl-CoA hydratase</fullName>
    </submittedName>
</protein>
<sequence length="150" mass="17564">MTKVYLALYKGKKQGWKPRDIVARFSDWLTRKLTKGIYSHCEIATSIRDCYFDCYSSSIRDGGVRFKNMPLPPSKWDLIPITDVSESEINAFFELTKGKRYDWFGAIGIVLKFRNARSKYFCSEWCAEMLGLHEPWRFSPNDLAAIYHKK</sequence>
<evidence type="ECO:0000313" key="2">
    <source>
        <dbReference type="EMBL" id="TNG87536.1"/>
    </source>
</evidence>
<keyword evidence="4" id="KW-1185">Reference proteome</keyword>
<evidence type="ECO:0000313" key="3">
    <source>
        <dbReference type="Proteomes" id="UP000294619"/>
    </source>
</evidence>
<proteinExistence type="predicted"/>
<reference evidence="2 4" key="2">
    <citation type="submission" date="2019-05" db="EMBL/GenBank/DDBJ databases">
        <title>Pasteurellaceae isolates from reptiles.</title>
        <authorList>
            <person name="Bojesen A.M."/>
            <person name="Lund E."/>
        </authorList>
    </citation>
    <scope>NUCLEOTIDE SEQUENCE [LARGE SCALE GENOMIC DNA]</scope>
    <source>
        <strain evidence="2 4">ELNT2x</strain>
    </source>
</reference>
<name>A0A4R3Y6L7_9PAST</name>
<dbReference type="EMBL" id="VDGV01000154">
    <property type="protein sequence ID" value="TNG87536.1"/>
    <property type="molecule type" value="Genomic_DNA"/>
</dbReference>
<organism evidence="1 3">
    <name type="scientific">Testudinibacter aquarius</name>
    <dbReference type="NCBI Taxonomy" id="1524974"/>
    <lineage>
        <taxon>Bacteria</taxon>
        <taxon>Pseudomonadati</taxon>
        <taxon>Pseudomonadota</taxon>
        <taxon>Gammaproteobacteria</taxon>
        <taxon>Pasteurellales</taxon>
        <taxon>Pasteurellaceae</taxon>
        <taxon>Testudinibacter</taxon>
    </lineage>
</organism>
<dbReference type="Proteomes" id="UP000305526">
    <property type="component" value="Unassembled WGS sequence"/>
</dbReference>
<dbReference type="EMBL" id="SMCP01000005">
    <property type="protein sequence ID" value="TCV87252.1"/>
    <property type="molecule type" value="Genomic_DNA"/>
</dbReference>
<accession>A0A4R3Y6L7</accession>
<evidence type="ECO:0000313" key="4">
    <source>
        <dbReference type="Proteomes" id="UP000305526"/>
    </source>
</evidence>
<dbReference type="AlphaFoldDB" id="A0A4R3Y6L7"/>
<dbReference type="Proteomes" id="UP000294619">
    <property type="component" value="Unassembled WGS sequence"/>
</dbReference>
<comment type="caution">
    <text evidence="1">The sequence shown here is derived from an EMBL/GenBank/DDBJ whole genome shotgun (WGS) entry which is preliminary data.</text>
</comment>
<dbReference type="Gene3D" id="3.90.1720.10">
    <property type="entry name" value="endopeptidase domain like (from Nostoc punctiforme)"/>
    <property type="match status" value="1"/>
</dbReference>
<dbReference type="RefSeq" id="WP_132966748.1">
    <property type="nucleotide sequence ID" value="NZ_LEKL01000064.1"/>
</dbReference>
<evidence type="ECO:0000313" key="1">
    <source>
        <dbReference type="EMBL" id="TCV87252.1"/>
    </source>
</evidence>
<gene>
    <name evidence="1" type="ORF">EDC16_105171</name>
    <name evidence="2" type="ORF">FHQ21_12055</name>
</gene>
<reference evidence="1 3" key="1">
    <citation type="submission" date="2019-03" db="EMBL/GenBank/DDBJ databases">
        <title>Genomic Encyclopedia of Type Strains, Phase IV (KMG-IV): sequencing the most valuable type-strain genomes for metagenomic binning, comparative biology and taxonomic classification.</title>
        <authorList>
            <person name="Goeker M."/>
        </authorList>
    </citation>
    <scope>NUCLEOTIDE SEQUENCE [LARGE SCALE GENOMIC DNA]</scope>
    <source>
        <strain evidence="1 3">DSM 28140</strain>
    </source>
</reference>